<dbReference type="EMBL" id="FWFD01000015">
    <property type="protein sequence ID" value="SLM86377.1"/>
    <property type="molecule type" value="Genomic_DNA"/>
</dbReference>
<dbReference type="Proteomes" id="UP000195918">
    <property type="component" value="Unassembled WGS sequence"/>
</dbReference>
<organism evidence="1 2">
    <name type="scientific">Vagococcus fluvialis bH819</name>
    <dbReference type="NCBI Taxonomy" id="1255619"/>
    <lineage>
        <taxon>Bacteria</taxon>
        <taxon>Bacillati</taxon>
        <taxon>Bacillota</taxon>
        <taxon>Bacilli</taxon>
        <taxon>Lactobacillales</taxon>
        <taxon>Enterococcaceae</taxon>
        <taxon>Vagococcus</taxon>
    </lineage>
</organism>
<protein>
    <submittedName>
        <fullName evidence="1">Uncharacterized protein</fullName>
    </submittedName>
</protein>
<dbReference type="AlphaFoldDB" id="A0A1X6WQ38"/>
<evidence type="ECO:0000313" key="1">
    <source>
        <dbReference type="EMBL" id="SLM86377.1"/>
    </source>
</evidence>
<keyword evidence="2" id="KW-1185">Reference proteome</keyword>
<name>A0A1X6WQ38_9ENTE</name>
<sequence length="190" mass="22156">MSEDRIIYTVDQADEKLLINHELYEIIKANDKVISIQKIEEPIIYYTFKFEEEKVMLLETHQVKKGYSGGEMAPQKVKKITTKKIDYFEDVFQEEMKTMVSLYEQSEPFCFQITEYTTKDKPVTTEISFNQLEVSVLKESIVDKISSQKMLKSQYKKMSIDGKGVIISEPIDDESKKQGELKIVFPLVIK</sequence>
<evidence type="ECO:0000313" key="2">
    <source>
        <dbReference type="Proteomes" id="UP000195918"/>
    </source>
</evidence>
<accession>A0A1X6WQ38</accession>
<reference evidence="2" key="1">
    <citation type="submission" date="2017-02" db="EMBL/GenBank/DDBJ databases">
        <authorList>
            <person name="Dridi B."/>
        </authorList>
    </citation>
    <scope>NUCLEOTIDE SEQUENCE [LARGE SCALE GENOMIC DNA]</scope>
    <source>
        <strain evidence="2">bH819</strain>
    </source>
</reference>
<gene>
    <name evidence="1" type="ORF">FM121_09820</name>
</gene>
<proteinExistence type="predicted"/>